<sequence length="114" mass="11920">MPVTTQTGQADTRLAKRTIAGTISVTTSLSTTEQFEHLRSTRILNESGGAVVLTVYQRNPVTGNFVLAKDVGTDGVLDSLADDASLELPPALFGADFVKLVGDGAASLHFLSAD</sequence>
<comment type="caution">
    <text evidence="1">The sequence shown here is derived from an EMBL/GenBank/DDBJ whole genome shotgun (WGS) entry which is preliminary data.</text>
</comment>
<dbReference type="AlphaFoldDB" id="A0A5C5WE60"/>
<accession>A0A5C5WE60</accession>
<name>A0A5C5WE60_9PLAN</name>
<keyword evidence="2" id="KW-1185">Reference proteome</keyword>
<protein>
    <submittedName>
        <fullName evidence="1">Uncharacterized protein</fullName>
    </submittedName>
</protein>
<dbReference type="Proteomes" id="UP000317243">
    <property type="component" value="Unassembled WGS sequence"/>
</dbReference>
<gene>
    <name evidence="1" type="ORF">KOR42_39300</name>
</gene>
<evidence type="ECO:0000313" key="1">
    <source>
        <dbReference type="EMBL" id="TWT49014.1"/>
    </source>
</evidence>
<proteinExistence type="predicted"/>
<dbReference type="RefSeq" id="WP_146511348.1">
    <property type="nucleotide sequence ID" value="NZ_SIHI01000019.1"/>
</dbReference>
<evidence type="ECO:0000313" key="2">
    <source>
        <dbReference type="Proteomes" id="UP000317243"/>
    </source>
</evidence>
<reference evidence="1 2" key="1">
    <citation type="submission" date="2019-02" db="EMBL/GenBank/DDBJ databases">
        <title>Deep-cultivation of Planctomycetes and their phenomic and genomic characterization uncovers novel biology.</title>
        <authorList>
            <person name="Wiegand S."/>
            <person name="Jogler M."/>
            <person name="Boedeker C."/>
            <person name="Pinto D."/>
            <person name="Vollmers J."/>
            <person name="Rivas-Marin E."/>
            <person name="Kohn T."/>
            <person name="Peeters S.H."/>
            <person name="Heuer A."/>
            <person name="Rast P."/>
            <person name="Oberbeckmann S."/>
            <person name="Bunk B."/>
            <person name="Jeske O."/>
            <person name="Meyerdierks A."/>
            <person name="Storesund J.E."/>
            <person name="Kallscheuer N."/>
            <person name="Luecker S."/>
            <person name="Lage O.M."/>
            <person name="Pohl T."/>
            <person name="Merkel B.J."/>
            <person name="Hornburger P."/>
            <person name="Mueller R.-W."/>
            <person name="Bruemmer F."/>
            <person name="Labrenz M."/>
            <person name="Spormann A.M."/>
            <person name="Op Den Camp H."/>
            <person name="Overmann J."/>
            <person name="Amann R."/>
            <person name="Jetten M.S.M."/>
            <person name="Mascher T."/>
            <person name="Medema M.H."/>
            <person name="Devos D.P."/>
            <person name="Kaster A.-K."/>
            <person name="Ovreas L."/>
            <person name="Rohde M."/>
            <person name="Galperin M.Y."/>
            <person name="Jogler C."/>
        </authorList>
    </citation>
    <scope>NUCLEOTIDE SEQUENCE [LARGE SCALE GENOMIC DNA]</scope>
    <source>
        <strain evidence="1 2">KOR42</strain>
    </source>
</reference>
<dbReference type="EMBL" id="SIHI01000019">
    <property type="protein sequence ID" value="TWT49014.1"/>
    <property type="molecule type" value="Genomic_DNA"/>
</dbReference>
<organism evidence="1 2">
    <name type="scientific">Thalassoglobus neptunius</name>
    <dbReference type="NCBI Taxonomy" id="1938619"/>
    <lineage>
        <taxon>Bacteria</taxon>
        <taxon>Pseudomonadati</taxon>
        <taxon>Planctomycetota</taxon>
        <taxon>Planctomycetia</taxon>
        <taxon>Planctomycetales</taxon>
        <taxon>Planctomycetaceae</taxon>
        <taxon>Thalassoglobus</taxon>
    </lineage>
</organism>